<keyword evidence="13" id="KW-1185">Reference proteome</keyword>
<keyword evidence="11" id="KW-0479">Metal-binding</keyword>
<evidence type="ECO:0000256" key="9">
    <source>
        <dbReference type="ARBA" id="ARBA00023141"/>
    </source>
</evidence>
<comment type="pathway">
    <text evidence="1 11">Metabolic intermediate biosynthesis; chorismate biosynthesis; chorismate from D-erythrose 4-phosphate and phosphoenolpyruvate: step 5/7.</text>
</comment>
<accession>A0A941BEU4</accession>
<dbReference type="AlphaFoldDB" id="A0A941BEU4"/>
<dbReference type="Proteomes" id="UP000678374">
    <property type="component" value="Unassembled WGS sequence"/>
</dbReference>
<dbReference type="Gene3D" id="3.40.50.300">
    <property type="entry name" value="P-loop containing nucleotide triphosphate hydrolases"/>
    <property type="match status" value="1"/>
</dbReference>
<comment type="caution">
    <text evidence="11">Lacks conserved residue(s) required for the propagation of feature annotation.</text>
</comment>
<dbReference type="Pfam" id="PF01202">
    <property type="entry name" value="SKI"/>
    <property type="match status" value="1"/>
</dbReference>
<evidence type="ECO:0000256" key="2">
    <source>
        <dbReference type="ARBA" id="ARBA00006997"/>
    </source>
</evidence>
<comment type="subcellular location">
    <subcellularLocation>
        <location evidence="11">Cytoplasm</location>
    </subcellularLocation>
</comment>
<sequence length="176" mass="19355">MPGSGKSTIGRQLARELGWRFVDTDGEIERRLGESIRVHFERMGEGSFRAIESATLAELAQAAGAAPLVMATGGGVVLREANRAVLRAAGPVVYLRSSPEDLARRLRNDQQRPLLQGGDPLTRLRNLYRERDPLYREVASYTLDTGRSSVPTLVRLLLSQLELAGLVPADRAPPRR</sequence>
<comment type="subunit">
    <text evidence="11">Monomer.</text>
</comment>
<feature type="binding site" evidence="11">
    <location>
        <position position="131"/>
    </location>
    <ligand>
        <name>substrate</name>
    </ligand>
</feature>
<dbReference type="InterPro" id="IPR027417">
    <property type="entry name" value="P-loop_NTPase"/>
</dbReference>
<dbReference type="EC" id="2.7.1.71" evidence="3 11"/>
<keyword evidence="11" id="KW-0963">Cytoplasm</keyword>
<dbReference type="InterPro" id="IPR023000">
    <property type="entry name" value="Shikimate_kinase_CS"/>
</dbReference>
<comment type="cofactor">
    <cofactor evidence="11">
        <name>Mg(2+)</name>
        <dbReference type="ChEBI" id="CHEBI:18420"/>
    </cofactor>
    <text evidence="11">Binds 1 Mg(2+) ion per subunit.</text>
</comment>
<organism evidence="12 13">
    <name type="scientific">Ideonella aquatica</name>
    <dbReference type="NCBI Taxonomy" id="2824119"/>
    <lineage>
        <taxon>Bacteria</taxon>
        <taxon>Pseudomonadati</taxon>
        <taxon>Pseudomonadota</taxon>
        <taxon>Betaproteobacteria</taxon>
        <taxon>Burkholderiales</taxon>
        <taxon>Sphaerotilaceae</taxon>
        <taxon>Ideonella</taxon>
    </lineage>
</organism>
<evidence type="ECO:0000256" key="10">
    <source>
        <dbReference type="ARBA" id="ARBA00048567"/>
    </source>
</evidence>
<keyword evidence="9 11" id="KW-0057">Aromatic amino acid biosynthesis</keyword>
<evidence type="ECO:0000256" key="1">
    <source>
        <dbReference type="ARBA" id="ARBA00004842"/>
    </source>
</evidence>
<dbReference type="HAMAP" id="MF_00109">
    <property type="entry name" value="Shikimate_kinase"/>
    <property type="match status" value="1"/>
</dbReference>
<dbReference type="GO" id="GO:0009423">
    <property type="term" value="P:chorismate biosynthetic process"/>
    <property type="evidence" value="ECO:0007669"/>
    <property type="project" value="UniProtKB-UniRule"/>
</dbReference>
<feature type="binding site" evidence="11">
    <location>
        <position position="74"/>
    </location>
    <ligand>
        <name>substrate</name>
    </ligand>
</feature>
<dbReference type="GO" id="GO:0008652">
    <property type="term" value="P:amino acid biosynthetic process"/>
    <property type="evidence" value="ECO:0007669"/>
    <property type="project" value="UniProtKB-KW"/>
</dbReference>
<reference evidence="12" key="1">
    <citation type="submission" date="2021-04" db="EMBL/GenBank/DDBJ databases">
        <title>The genome sequence of Ideonella sp. 4Y11.</title>
        <authorList>
            <person name="Liu Y."/>
        </authorList>
    </citation>
    <scope>NUCLEOTIDE SEQUENCE</scope>
    <source>
        <strain evidence="12">4Y11</strain>
    </source>
</reference>
<comment type="catalytic activity">
    <reaction evidence="10 11">
        <text>shikimate + ATP = 3-phosphoshikimate + ADP + H(+)</text>
        <dbReference type="Rhea" id="RHEA:13121"/>
        <dbReference type="ChEBI" id="CHEBI:15378"/>
        <dbReference type="ChEBI" id="CHEBI:30616"/>
        <dbReference type="ChEBI" id="CHEBI:36208"/>
        <dbReference type="ChEBI" id="CHEBI:145989"/>
        <dbReference type="ChEBI" id="CHEBI:456216"/>
        <dbReference type="EC" id="2.7.1.71"/>
    </reaction>
</comment>
<keyword evidence="7 11" id="KW-0418">Kinase</keyword>
<evidence type="ECO:0000256" key="11">
    <source>
        <dbReference type="HAMAP-Rule" id="MF_00109"/>
    </source>
</evidence>
<keyword evidence="8 11" id="KW-0067">ATP-binding</keyword>
<dbReference type="PROSITE" id="PS01128">
    <property type="entry name" value="SHIKIMATE_KINASE"/>
    <property type="match status" value="1"/>
</dbReference>
<feature type="binding site" evidence="11">
    <location>
        <position position="112"/>
    </location>
    <ligand>
        <name>ATP</name>
        <dbReference type="ChEBI" id="CHEBI:30616"/>
    </ligand>
</feature>
<feature type="binding site" evidence="11">
    <location>
        <position position="49"/>
    </location>
    <ligand>
        <name>substrate</name>
    </ligand>
</feature>
<keyword evidence="4 11" id="KW-0028">Amino-acid biosynthesis</keyword>
<dbReference type="PANTHER" id="PTHR21087:SF16">
    <property type="entry name" value="SHIKIMATE KINASE 1, CHLOROPLASTIC"/>
    <property type="match status" value="1"/>
</dbReference>
<comment type="caution">
    <text evidence="12">The sequence shown here is derived from an EMBL/GenBank/DDBJ whole genome shotgun (WGS) entry which is preliminary data.</text>
</comment>
<evidence type="ECO:0000256" key="6">
    <source>
        <dbReference type="ARBA" id="ARBA00022741"/>
    </source>
</evidence>
<dbReference type="GO" id="GO:0004765">
    <property type="term" value="F:shikimate kinase activity"/>
    <property type="evidence" value="ECO:0007669"/>
    <property type="project" value="UniProtKB-UniRule"/>
</dbReference>
<evidence type="ECO:0000313" key="13">
    <source>
        <dbReference type="Proteomes" id="UP000678374"/>
    </source>
</evidence>
<feature type="binding site" evidence="11">
    <location>
        <position position="7"/>
    </location>
    <ligand>
        <name>Mg(2+)</name>
        <dbReference type="ChEBI" id="CHEBI:18420"/>
    </ligand>
</feature>
<evidence type="ECO:0000256" key="4">
    <source>
        <dbReference type="ARBA" id="ARBA00022605"/>
    </source>
</evidence>
<proteinExistence type="inferred from homology"/>
<dbReference type="PRINTS" id="PR01100">
    <property type="entry name" value="SHIKIMTKNASE"/>
</dbReference>
<comment type="function">
    <text evidence="11">Catalyzes the specific phosphorylation of the 3-hydroxyl group of shikimic acid using ATP as a cosubstrate.</text>
</comment>
<dbReference type="CDD" id="cd00464">
    <property type="entry name" value="SK"/>
    <property type="match status" value="1"/>
</dbReference>
<dbReference type="InterPro" id="IPR031322">
    <property type="entry name" value="Shikimate/glucono_kinase"/>
</dbReference>
<evidence type="ECO:0000256" key="3">
    <source>
        <dbReference type="ARBA" id="ARBA00012154"/>
    </source>
</evidence>
<dbReference type="GO" id="GO:0005829">
    <property type="term" value="C:cytosol"/>
    <property type="evidence" value="ECO:0007669"/>
    <property type="project" value="TreeGrafter"/>
</dbReference>
<dbReference type="InterPro" id="IPR000623">
    <property type="entry name" value="Shikimate_kinase/TSH1"/>
</dbReference>
<keyword evidence="11" id="KW-0460">Magnesium</keyword>
<evidence type="ECO:0000256" key="5">
    <source>
        <dbReference type="ARBA" id="ARBA00022679"/>
    </source>
</evidence>
<feature type="binding site" evidence="11">
    <location>
        <position position="25"/>
    </location>
    <ligand>
        <name>substrate</name>
    </ligand>
</feature>
<dbReference type="SUPFAM" id="SSF52540">
    <property type="entry name" value="P-loop containing nucleoside triphosphate hydrolases"/>
    <property type="match status" value="1"/>
</dbReference>
<dbReference type="GO" id="GO:0000287">
    <property type="term" value="F:magnesium ion binding"/>
    <property type="evidence" value="ECO:0007669"/>
    <property type="project" value="UniProtKB-UniRule"/>
</dbReference>
<name>A0A941BEU4_9BURK</name>
<comment type="similarity">
    <text evidence="2 11">Belongs to the shikimate kinase family.</text>
</comment>
<feature type="binding site" evidence="11">
    <location>
        <begin position="3"/>
        <end position="8"/>
    </location>
    <ligand>
        <name>ATP</name>
        <dbReference type="ChEBI" id="CHEBI:30616"/>
    </ligand>
</feature>
<evidence type="ECO:0000256" key="8">
    <source>
        <dbReference type="ARBA" id="ARBA00022840"/>
    </source>
</evidence>
<dbReference type="PANTHER" id="PTHR21087">
    <property type="entry name" value="SHIKIMATE KINASE"/>
    <property type="match status" value="1"/>
</dbReference>
<keyword evidence="5 11" id="KW-0808">Transferase</keyword>
<dbReference type="GO" id="GO:0005524">
    <property type="term" value="F:ATP binding"/>
    <property type="evidence" value="ECO:0007669"/>
    <property type="project" value="UniProtKB-UniRule"/>
</dbReference>
<dbReference type="GO" id="GO:0009073">
    <property type="term" value="P:aromatic amino acid family biosynthetic process"/>
    <property type="evidence" value="ECO:0007669"/>
    <property type="project" value="UniProtKB-KW"/>
</dbReference>
<protein>
    <recommendedName>
        <fullName evidence="3 11">Shikimate kinase</fullName>
        <shortName evidence="11">SK</shortName>
        <ecNumber evidence="3 11">2.7.1.71</ecNumber>
    </recommendedName>
</protein>
<dbReference type="EMBL" id="JAGQDE010000002">
    <property type="protein sequence ID" value="MBQ0958091.1"/>
    <property type="molecule type" value="Genomic_DNA"/>
</dbReference>
<keyword evidence="6 11" id="KW-0547">Nucleotide-binding</keyword>
<evidence type="ECO:0000313" key="12">
    <source>
        <dbReference type="EMBL" id="MBQ0958091.1"/>
    </source>
</evidence>
<evidence type="ECO:0000256" key="7">
    <source>
        <dbReference type="ARBA" id="ARBA00022777"/>
    </source>
</evidence>
<gene>
    <name evidence="11" type="primary">aroK</name>
    <name evidence="12" type="ORF">KAK06_03890</name>
</gene>